<dbReference type="Pfam" id="PF07890">
    <property type="entry name" value="Rrp15p"/>
    <property type="match status" value="1"/>
</dbReference>
<organism evidence="3">
    <name type="scientific">Blastobotrys adeninivorans</name>
    <name type="common">Yeast</name>
    <name type="synonym">Arxula adeninivorans</name>
    <dbReference type="NCBI Taxonomy" id="409370"/>
    <lineage>
        <taxon>Eukaryota</taxon>
        <taxon>Fungi</taxon>
        <taxon>Dikarya</taxon>
        <taxon>Ascomycota</taxon>
        <taxon>Saccharomycotina</taxon>
        <taxon>Dipodascomycetes</taxon>
        <taxon>Dipodascales</taxon>
        <taxon>Trichomonascaceae</taxon>
        <taxon>Blastobotrys</taxon>
    </lineage>
</organism>
<dbReference type="PANTHER" id="PTHR13245:SF14">
    <property type="entry name" value="RRP15-LIKE PROTEIN"/>
    <property type="match status" value="1"/>
</dbReference>
<feature type="compositionally biased region" description="Acidic residues" evidence="2">
    <location>
        <begin position="51"/>
        <end position="85"/>
    </location>
</feature>
<evidence type="ECO:0000256" key="2">
    <source>
        <dbReference type="SAM" id="MobiDB-lite"/>
    </source>
</evidence>
<dbReference type="PANTHER" id="PTHR13245">
    <property type="entry name" value="RRP15-LIKE PROTEIN"/>
    <property type="match status" value="1"/>
</dbReference>
<dbReference type="GO" id="GO:0030687">
    <property type="term" value="C:preribosome, large subunit precursor"/>
    <property type="evidence" value="ECO:0007669"/>
    <property type="project" value="TreeGrafter"/>
</dbReference>
<feature type="compositionally biased region" description="Low complexity" evidence="2">
    <location>
        <begin position="31"/>
        <end position="50"/>
    </location>
</feature>
<evidence type="ECO:0000313" key="3">
    <source>
        <dbReference type="EMBL" id="CDP38215.1"/>
    </source>
</evidence>
<feature type="region of interest" description="Disordered" evidence="2">
    <location>
        <begin position="206"/>
        <end position="227"/>
    </location>
</feature>
<dbReference type="GO" id="GO:0000460">
    <property type="term" value="P:maturation of 5.8S rRNA"/>
    <property type="evidence" value="ECO:0007669"/>
    <property type="project" value="TreeGrafter"/>
</dbReference>
<dbReference type="GO" id="GO:0000470">
    <property type="term" value="P:maturation of LSU-rRNA"/>
    <property type="evidence" value="ECO:0007669"/>
    <property type="project" value="TreeGrafter"/>
</dbReference>
<evidence type="ECO:0000256" key="1">
    <source>
        <dbReference type="ARBA" id="ARBA00007462"/>
    </source>
</evidence>
<reference evidence="3" key="2">
    <citation type="submission" date="2014-06" db="EMBL/GenBank/DDBJ databases">
        <title>The complete genome of Blastobotrys (Arxula) adeninivorans LS3 - a yeast of biotechnological interest.</title>
        <authorList>
            <person name="Kunze G."/>
            <person name="Gaillardin C."/>
            <person name="Czernicka M."/>
            <person name="Durrens P."/>
            <person name="Martin T."/>
            <person name="Boer E."/>
            <person name="Gabaldon T."/>
            <person name="Cruz J."/>
            <person name="Talla E."/>
            <person name="Marck C."/>
            <person name="Goffeau A."/>
            <person name="Barbe V."/>
            <person name="Baret P."/>
            <person name="Baronian K."/>
            <person name="Beier S."/>
            <person name="Bleykasten C."/>
            <person name="Bode R."/>
            <person name="Casaregola S."/>
            <person name="Despons L."/>
            <person name="Fairhead C."/>
            <person name="Giersberg M."/>
            <person name="Gierski P."/>
            <person name="Hahnel U."/>
            <person name="Hartmann A."/>
            <person name="Jankowska D."/>
            <person name="Jubin C."/>
            <person name="Jung P."/>
            <person name="Lafontaine I."/>
            <person name="Leh-Louis V."/>
            <person name="Lemaire M."/>
            <person name="Marcet-Houben M."/>
            <person name="Mascher M."/>
            <person name="Morel G."/>
            <person name="Richard G.-F."/>
            <person name="Riechen J."/>
            <person name="Sacerdot C."/>
            <person name="Sarkar A."/>
            <person name="Savel G."/>
            <person name="Schacherer J."/>
            <person name="Sherman D."/>
            <person name="Straub M.-L."/>
            <person name="Stein N."/>
            <person name="Thierry A."/>
            <person name="Trautwein-Schult A."/>
            <person name="Westhof E."/>
            <person name="Worch S."/>
            <person name="Dujon B."/>
            <person name="Souciet J.-L."/>
            <person name="Wincker P."/>
            <person name="Scholz U."/>
            <person name="Neuveglise N."/>
        </authorList>
    </citation>
    <scope>NUCLEOTIDE SEQUENCE</scope>
    <source>
        <strain evidence="3">LS3</strain>
    </source>
</reference>
<dbReference type="EMBL" id="HG937694">
    <property type="protein sequence ID" value="CDP38215.1"/>
    <property type="molecule type" value="Genomic_DNA"/>
</dbReference>
<comment type="similarity">
    <text evidence="1">Belongs to the RRP15 family.</text>
</comment>
<name>A0A060TAX2_BLAAD</name>
<feature type="compositionally biased region" description="Basic and acidic residues" evidence="2">
    <location>
        <begin position="13"/>
        <end position="23"/>
    </location>
</feature>
<protein>
    <submittedName>
        <fullName evidence="3">ARAD1D29722p</fullName>
    </submittedName>
</protein>
<reference evidence="3" key="1">
    <citation type="submission" date="2014-02" db="EMBL/GenBank/DDBJ databases">
        <authorList>
            <person name="Genoscope - CEA"/>
        </authorList>
    </citation>
    <scope>NUCLEOTIDE SEQUENCE</scope>
    <source>
        <strain evidence="3">LS3</strain>
    </source>
</reference>
<dbReference type="InterPro" id="IPR012459">
    <property type="entry name" value="Rrp15"/>
</dbReference>
<dbReference type="AlphaFoldDB" id="A0A060TAX2"/>
<feature type="compositionally biased region" description="Basic and acidic residues" evidence="2">
    <location>
        <begin position="213"/>
        <end position="227"/>
    </location>
</feature>
<sequence>MAKRRRAQQLSPKEAKKGKTVEFEKEEQMEEPGSGAGSDSGSESESSGSELEVEDDEVELEDDDVELNDDDEEQSSEQDDEEEGDESGRPVRQNRQQKEKESFSKAMSAILGSHLKSYDRQDPILVRSKKKAKEIEESKLEMKARRALNQDKRKLEDKDRVRDLTKTEGEGAVQKSLEYEKYLKQTARKGVVRLFNAVLASQAKSAPASKEVGVTKKEEKMNEMSKENFLDLVRSG</sequence>
<gene>
    <name evidence="3" type="ORF">GNLVRS02_ARAD1D29722g</name>
</gene>
<accession>A0A060TAX2</accession>
<feature type="region of interest" description="Disordered" evidence="2">
    <location>
        <begin position="1"/>
        <end position="138"/>
    </location>
</feature>
<proteinExistence type="inferred from homology"/>
<dbReference type="PhylomeDB" id="A0A060TAX2"/>